<evidence type="ECO:0000313" key="1">
    <source>
        <dbReference type="EMBL" id="KAE9976641.1"/>
    </source>
</evidence>
<proteinExistence type="predicted"/>
<dbReference type="EMBL" id="WNWS01000170">
    <property type="protein sequence ID" value="KAE9976641.1"/>
    <property type="molecule type" value="Genomic_DNA"/>
</dbReference>
<organism evidence="1 2">
    <name type="scientific">Venturia inaequalis</name>
    <name type="common">Apple scab fungus</name>
    <dbReference type="NCBI Taxonomy" id="5025"/>
    <lineage>
        <taxon>Eukaryota</taxon>
        <taxon>Fungi</taxon>
        <taxon>Dikarya</taxon>
        <taxon>Ascomycota</taxon>
        <taxon>Pezizomycotina</taxon>
        <taxon>Dothideomycetes</taxon>
        <taxon>Pleosporomycetidae</taxon>
        <taxon>Venturiales</taxon>
        <taxon>Venturiaceae</taxon>
        <taxon>Venturia</taxon>
    </lineage>
</organism>
<dbReference type="Proteomes" id="UP000447873">
    <property type="component" value="Unassembled WGS sequence"/>
</dbReference>
<name>A0A8H3UWH9_VENIN</name>
<gene>
    <name evidence="1" type="ORF">EG328_002539</name>
</gene>
<dbReference type="AlphaFoldDB" id="A0A8H3UWH9"/>
<protein>
    <submittedName>
        <fullName evidence="1">Uncharacterized protein</fullName>
    </submittedName>
</protein>
<comment type="caution">
    <text evidence="1">The sequence shown here is derived from an EMBL/GenBank/DDBJ whole genome shotgun (WGS) entry which is preliminary data.</text>
</comment>
<evidence type="ECO:0000313" key="2">
    <source>
        <dbReference type="Proteomes" id="UP000447873"/>
    </source>
</evidence>
<accession>A0A8H3UWH9</accession>
<reference evidence="1 2" key="1">
    <citation type="submission" date="2018-12" db="EMBL/GenBank/DDBJ databases">
        <title>Venturia inaequalis Genome Resource.</title>
        <authorList>
            <person name="Lichtner F.J."/>
        </authorList>
    </citation>
    <scope>NUCLEOTIDE SEQUENCE [LARGE SCALE GENOMIC DNA]</scope>
    <source>
        <strain evidence="1 2">120213</strain>
    </source>
</reference>
<sequence>MSVGQRAFLQLCHQSLTVEDTFSHEPSPSTSRISEVFLPSILSPPIELLRISGRPPNLRARNLSARTDSEHRIISEEQKALASRHSLA</sequence>